<sequence>MSWLKAKDWTSGTEYSSLFHSGLGAISLRPRAPCARANSVSVSPSHEKSSRQRRSSMASLSSRLLRLSTTRKVSRSPATSPESSPPPSQTEKVVRPRPSSMFVHSTKEMSEPWSSGETLFKVEKYHKFSEGDQNASHVIPPKETYPCWTSRPLFVNLGDIDVNPTPPKGESFLSLSGSPDVPLQHPLPKRERLVSRQTVPISSHRSSLHYRTRDTKREKLDRPWMLEESSPELKAQEFSDDEDVSDLSLDHDAADWRQFHVDWLKNELTIQVPVNLHW</sequence>
<gene>
    <name evidence="2" type="ORF">PAXINDRAFT_100116</name>
</gene>
<feature type="compositionally biased region" description="Low complexity" evidence="1">
    <location>
        <begin position="55"/>
        <end position="82"/>
    </location>
</feature>
<evidence type="ECO:0000256" key="1">
    <source>
        <dbReference type="SAM" id="MobiDB-lite"/>
    </source>
</evidence>
<protein>
    <submittedName>
        <fullName evidence="2">Uncharacterized protein</fullName>
    </submittedName>
</protein>
<organism evidence="2 3">
    <name type="scientific">Paxillus involutus ATCC 200175</name>
    <dbReference type="NCBI Taxonomy" id="664439"/>
    <lineage>
        <taxon>Eukaryota</taxon>
        <taxon>Fungi</taxon>
        <taxon>Dikarya</taxon>
        <taxon>Basidiomycota</taxon>
        <taxon>Agaricomycotina</taxon>
        <taxon>Agaricomycetes</taxon>
        <taxon>Agaricomycetidae</taxon>
        <taxon>Boletales</taxon>
        <taxon>Paxilineae</taxon>
        <taxon>Paxillaceae</taxon>
        <taxon>Paxillus</taxon>
    </lineage>
</organism>
<reference evidence="3" key="2">
    <citation type="submission" date="2015-01" db="EMBL/GenBank/DDBJ databases">
        <title>Evolutionary Origins and Diversification of the Mycorrhizal Mutualists.</title>
        <authorList>
            <consortium name="DOE Joint Genome Institute"/>
            <consortium name="Mycorrhizal Genomics Consortium"/>
            <person name="Kohler A."/>
            <person name="Kuo A."/>
            <person name="Nagy L.G."/>
            <person name="Floudas D."/>
            <person name="Copeland A."/>
            <person name="Barry K.W."/>
            <person name="Cichocki N."/>
            <person name="Veneault-Fourrey C."/>
            <person name="LaButti K."/>
            <person name="Lindquist E.A."/>
            <person name="Lipzen A."/>
            <person name="Lundell T."/>
            <person name="Morin E."/>
            <person name="Murat C."/>
            <person name="Riley R."/>
            <person name="Ohm R."/>
            <person name="Sun H."/>
            <person name="Tunlid A."/>
            <person name="Henrissat B."/>
            <person name="Grigoriev I.V."/>
            <person name="Hibbett D.S."/>
            <person name="Martin F."/>
        </authorList>
    </citation>
    <scope>NUCLEOTIDE SEQUENCE [LARGE SCALE GENOMIC DNA]</scope>
    <source>
        <strain evidence="3">ATCC 200175</strain>
    </source>
</reference>
<evidence type="ECO:0000313" key="2">
    <source>
        <dbReference type="EMBL" id="KIJ14380.1"/>
    </source>
</evidence>
<accession>A0A0C9TFI4</accession>
<keyword evidence="3" id="KW-1185">Reference proteome</keyword>
<dbReference type="HOGENOM" id="CLU_1038681_0_0_1"/>
<evidence type="ECO:0000313" key="3">
    <source>
        <dbReference type="Proteomes" id="UP000053647"/>
    </source>
</evidence>
<dbReference type="AlphaFoldDB" id="A0A0C9TFI4"/>
<name>A0A0C9TFI4_PAXIN</name>
<reference evidence="2 3" key="1">
    <citation type="submission" date="2014-06" db="EMBL/GenBank/DDBJ databases">
        <authorList>
            <consortium name="DOE Joint Genome Institute"/>
            <person name="Kuo A."/>
            <person name="Kohler A."/>
            <person name="Nagy L.G."/>
            <person name="Floudas D."/>
            <person name="Copeland A."/>
            <person name="Barry K.W."/>
            <person name="Cichocki N."/>
            <person name="Veneault-Fourrey C."/>
            <person name="LaButti K."/>
            <person name="Lindquist E.A."/>
            <person name="Lipzen A."/>
            <person name="Lundell T."/>
            <person name="Morin E."/>
            <person name="Murat C."/>
            <person name="Sun H."/>
            <person name="Tunlid A."/>
            <person name="Henrissat B."/>
            <person name="Grigoriev I.V."/>
            <person name="Hibbett D.S."/>
            <person name="Martin F."/>
            <person name="Nordberg H.P."/>
            <person name="Cantor M.N."/>
            <person name="Hua S.X."/>
        </authorList>
    </citation>
    <scope>NUCLEOTIDE SEQUENCE [LARGE SCALE GENOMIC DNA]</scope>
    <source>
        <strain evidence="2 3">ATCC 200175</strain>
    </source>
</reference>
<dbReference type="Proteomes" id="UP000053647">
    <property type="component" value="Unassembled WGS sequence"/>
</dbReference>
<proteinExistence type="predicted"/>
<dbReference type="OrthoDB" id="2635882at2759"/>
<dbReference type="EMBL" id="KN819343">
    <property type="protein sequence ID" value="KIJ14380.1"/>
    <property type="molecule type" value="Genomic_DNA"/>
</dbReference>
<feature type="region of interest" description="Disordered" evidence="1">
    <location>
        <begin position="37"/>
        <end position="98"/>
    </location>
</feature>